<evidence type="ECO:0000313" key="2">
    <source>
        <dbReference type="EMBL" id="QNP90857.1"/>
    </source>
</evidence>
<accession>A0A7H0K0P1</accession>
<dbReference type="AlphaFoldDB" id="A0A7H0K0P1"/>
<name>A0A7H0K0P1_9CORY</name>
<dbReference type="KEGG" id="cluj:IAU68_03580"/>
<sequence length="84" mass="9586">MSLTQAIDRLDYLNKCKTGEARAPQFVDDVDALEATNGGRVWEYREAMRLLAEEVEQLAGANAQSIFNDVLNRIDPYWRVKLPD</sequence>
<evidence type="ECO:0000313" key="4">
    <source>
        <dbReference type="Proteomes" id="UP000642876"/>
    </source>
</evidence>
<gene>
    <name evidence="1" type="ORF">H7348_08810</name>
    <name evidence="2" type="ORF">IAU68_03580</name>
</gene>
<dbReference type="Proteomes" id="UP000516235">
    <property type="component" value="Chromosome"/>
</dbReference>
<dbReference type="EMBL" id="JACMYE010000007">
    <property type="protein sequence ID" value="MBC3179399.1"/>
    <property type="molecule type" value="Genomic_DNA"/>
</dbReference>
<reference evidence="3 4" key="1">
    <citation type="submission" date="2020-08" db="EMBL/GenBank/DDBJ databases">
        <title>novel species in genus Corynebacterium.</title>
        <authorList>
            <person name="Zhang G."/>
        </authorList>
    </citation>
    <scope>NUCLEOTIDE SEQUENCE [LARGE SCALE GENOMIC DNA]</scope>
    <source>
        <strain evidence="2">Zg-917</strain>
        <strain evidence="3 4">zg-917</strain>
    </source>
</reference>
<evidence type="ECO:0000313" key="3">
    <source>
        <dbReference type="Proteomes" id="UP000516235"/>
    </source>
</evidence>
<dbReference type="Proteomes" id="UP000642876">
    <property type="component" value="Unassembled WGS sequence"/>
</dbReference>
<keyword evidence="4" id="KW-1185">Reference proteome</keyword>
<protein>
    <submittedName>
        <fullName evidence="2">Uncharacterized protein</fullName>
    </submittedName>
</protein>
<proteinExistence type="predicted"/>
<dbReference type="RefSeq" id="WP_171194440.1">
    <property type="nucleotide sequence ID" value="NZ_CP061032.1"/>
</dbReference>
<dbReference type="EMBL" id="CP061032">
    <property type="protein sequence ID" value="QNP90857.1"/>
    <property type="molecule type" value="Genomic_DNA"/>
</dbReference>
<organism evidence="2 3">
    <name type="scientific">Corynebacterium lujinxingii</name>
    <dbReference type="NCBI Taxonomy" id="2763010"/>
    <lineage>
        <taxon>Bacteria</taxon>
        <taxon>Bacillati</taxon>
        <taxon>Actinomycetota</taxon>
        <taxon>Actinomycetes</taxon>
        <taxon>Mycobacteriales</taxon>
        <taxon>Corynebacteriaceae</taxon>
        <taxon>Corynebacterium</taxon>
    </lineage>
</organism>
<evidence type="ECO:0000313" key="1">
    <source>
        <dbReference type="EMBL" id="MBC3179399.1"/>
    </source>
</evidence>